<feature type="domain" description="Reverse transcriptase" evidence="8">
    <location>
        <begin position="148"/>
        <end position="348"/>
    </location>
</feature>
<keyword evidence="2" id="KW-0808">Transferase</keyword>
<dbReference type="EMBL" id="JASPKY010000207">
    <property type="protein sequence ID" value="KAK9720746.1"/>
    <property type="molecule type" value="Genomic_DNA"/>
</dbReference>
<keyword evidence="5" id="KW-0255">Endonuclease</keyword>
<gene>
    <name evidence="9" type="ORF">QE152_g21904</name>
</gene>
<dbReference type="PANTHER" id="PTHR37984">
    <property type="entry name" value="PROTEIN CBG26694"/>
    <property type="match status" value="1"/>
</dbReference>
<dbReference type="Gene3D" id="3.30.70.270">
    <property type="match status" value="2"/>
</dbReference>
<dbReference type="SUPFAM" id="SSF56672">
    <property type="entry name" value="DNA/RNA polymerases"/>
    <property type="match status" value="2"/>
</dbReference>
<evidence type="ECO:0000256" key="4">
    <source>
        <dbReference type="ARBA" id="ARBA00022722"/>
    </source>
</evidence>
<dbReference type="InterPro" id="IPR043502">
    <property type="entry name" value="DNA/RNA_pol_sf"/>
</dbReference>
<dbReference type="InterPro" id="IPR043128">
    <property type="entry name" value="Rev_trsase/Diguanyl_cyclase"/>
</dbReference>
<sequence>MATPQNIVGALLQPIEDLQHHKHRIVTWKVTKVEEFTPNDDNVDVTSIFNIDIESCVTERHLAINPDIAMNYQNDAGNIINTYLNNSRECQNESESCIKMRIVLKDDVPESCIKMRIVLKDDVPVRSKPRRLSYSEQKAVNEIIHDLLQKNVIRPSSSEYSSPIVLVPKKNKELRMCIDYQALNDKTLKENFPLPLIDDLIIGLAKKKFYTTLDLQNGFYHVDMDENSIKYTAFVVPNGQYVDMDENSIKYTAFVVPNGQCEFLKMPFGLTNSPSIFQRYIYFIFQNHIEDNRIQIYMDDLLIATNTIDENLQILKDVINRMMEHNLKLCMDKCQFLQTSIDYLGYRICDGKIQKSLRSFLGLTSYFRRFVKNFALIARPLTDLLSMEKPFVFNDKPLHAFETLKAALIEYPILRIYDPDLETQLQTDACSRGYGAVQSQYHSFELEMLAVKKALEKFRVYLLGKYFTLVTDCNALKMSLRKKEKTRRLFRWSQCLAEYDYAVEHRPGDKMKHVDALSRCYFIDTDNDWLGVAQRKDEELQRLKEGLTETPNKDGLYIANGKIFKRIGNKSLFVMPKGMRRNLVIKTHEDISHLGVGKTLDRLR</sequence>
<dbReference type="InterPro" id="IPR041373">
    <property type="entry name" value="RT_RNaseH"/>
</dbReference>
<dbReference type="InterPro" id="IPR050951">
    <property type="entry name" value="Retrovirus_Pol_polyprotein"/>
</dbReference>
<dbReference type="GO" id="GO:0016787">
    <property type="term" value="F:hydrolase activity"/>
    <property type="evidence" value="ECO:0007669"/>
    <property type="project" value="UniProtKB-KW"/>
</dbReference>
<evidence type="ECO:0000256" key="1">
    <source>
        <dbReference type="ARBA" id="ARBA00012493"/>
    </source>
</evidence>
<organism evidence="9 10">
    <name type="scientific">Popillia japonica</name>
    <name type="common">Japanese beetle</name>
    <dbReference type="NCBI Taxonomy" id="7064"/>
    <lineage>
        <taxon>Eukaryota</taxon>
        <taxon>Metazoa</taxon>
        <taxon>Ecdysozoa</taxon>
        <taxon>Arthropoda</taxon>
        <taxon>Hexapoda</taxon>
        <taxon>Insecta</taxon>
        <taxon>Pterygota</taxon>
        <taxon>Neoptera</taxon>
        <taxon>Endopterygota</taxon>
        <taxon>Coleoptera</taxon>
        <taxon>Polyphaga</taxon>
        <taxon>Scarabaeiformia</taxon>
        <taxon>Scarabaeidae</taxon>
        <taxon>Rutelinae</taxon>
        <taxon>Popillia</taxon>
    </lineage>
</organism>
<evidence type="ECO:0000313" key="9">
    <source>
        <dbReference type="EMBL" id="KAK9720746.1"/>
    </source>
</evidence>
<dbReference type="FunFam" id="3.30.70.270:FF:000020">
    <property type="entry name" value="Transposon Tf2-6 polyprotein-like Protein"/>
    <property type="match status" value="1"/>
</dbReference>
<dbReference type="GO" id="GO:0004519">
    <property type="term" value="F:endonuclease activity"/>
    <property type="evidence" value="ECO:0007669"/>
    <property type="project" value="UniProtKB-KW"/>
</dbReference>
<dbReference type="CDD" id="cd01647">
    <property type="entry name" value="RT_LTR"/>
    <property type="match status" value="1"/>
</dbReference>
<evidence type="ECO:0000256" key="7">
    <source>
        <dbReference type="ARBA" id="ARBA00022918"/>
    </source>
</evidence>
<dbReference type="PANTHER" id="PTHR37984:SF5">
    <property type="entry name" value="PROTEIN NYNRIN-LIKE"/>
    <property type="match status" value="1"/>
</dbReference>
<evidence type="ECO:0000256" key="6">
    <source>
        <dbReference type="ARBA" id="ARBA00022801"/>
    </source>
</evidence>
<evidence type="ECO:0000256" key="2">
    <source>
        <dbReference type="ARBA" id="ARBA00022679"/>
    </source>
</evidence>
<keyword evidence="3" id="KW-0548">Nucleotidyltransferase</keyword>
<dbReference type="CDD" id="cd09274">
    <property type="entry name" value="RNase_HI_RT_Ty3"/>
    <property type="match status" value="1"/>
</dbReference>
<comment type="caution">
    <text evidence="9">The sequence shown here is derived from an EMBL/GenBank/DDBJ whole genome shotgun (WGS) entry which is preliminary data.</text>
</comment>
<evidence type="ECO:0000313" key="10">
    <source>
        <dbReference type="Proteomes" id="UP001458880"/>
    </source>
</evidence>
<dbReference type="InterPro" id="IPR000477">
    <property type="entry name" value="RT_dom"/>
</dbReference>
<dbReference type="Pfam" id="PF00078">
    <property type="entry name" value="RVT_1"/>
    <property type="match status" value="1"/>
</dbReference>
<reference evidence="9 10" key="1">
    <citation type="journal article" date="2024" name="BMC Genomics">
        <title>De novo assembly and annotation of Popillia japonica's genome with initial clues to its potential as an invasive pest.</title>
        <authorList>
            <person name="Cucini C."/>
            <person name="Boschi S."/>
            <person name="Funari R."/>
            <person name="Cardaioli E."/>
            <person name="Iannotti N."/>
            <person name="Marturano G."/>
            <person name="Paoli F."/>
            <person name="Bruttini M."/>
            <person name="Carapelli A."/>
            <person name="Frati F."/>
            <person name="Nardi F."/>
        </authorList>
    </citation>
    <scope>NUCLEOTIDE SEQUENCE [LARGE SCALE GENOMIC DNA]</scope>
    <source>
        <strain evidence="9">DMR45628</strain>
    </source>
</reference>
<dbReference type="EC" id="2.7.7.49" evidence="1"/>
<keyword evidence="10" id="KW-1185">Reference proteome</keyword>
<dbReference type="PROSITE" id="PS50878">
    <property type="entry name" value="RT_POL"/>
    <property type="match status" value="1"/>
</dbReference>
<dbReference type="Proteomes" id="UP001458880">
    <property type="component" value="Unassembled WGS sequence"/>
</dbReference>
<protein>
    <recommendedName>
        <fullName evidence="1">RNA-directed DNA polymerase</fullName>
        <ecNumber evidence="1">2.7.7.49</ecNumber>
    </recommendedName>
</protein>
<name>A0AAW1KM19_POPJA</name>
<keyword evidence="4" id="KW-0540">Nuclease</keyword>
<dbReference type="GO" id="GO:0003964">
    <property type="term" value="F:RNA-directed DNA polymerase activity"/>
    <property type="evidence" value="ECO:0007669"/>
    <property type="project" value="UniProtKB-KW"/>
</dbReference>
<proteinExistence type="predicted"/>
<evidence type="ECO:0000259" key="8">
    <source>
        <dbReference type="PROSITE" id="PS50878"/>
    </source>
</evidence>
<dbReference type="AlphaFoldDB" id="A0AAW1KM19"/>
<dbReference type="Gene3D" id="3.10.10.10">
    <property type="entry name" value="HIV Type 1 Reverse Transcriptase, subunit A, domain 1"/>
    <property type="match status" value="1"/>
</dbReference>
<evidence type="ECO:0000256" key="3">
    <source>
        <dbReference type="ARBA" id="ARBA00022695"/>
    </source>
</evidence>
<keyword evidence="7 9" id="KW-0695">RNA-directed DNA polymerase</keyword>
<evidence type="ECO:0000256" key="5">
    <source>
        <dbReference type="ARBA" id="ARBA00022759"/>
    </source>
</evidence>
<accession>A0AAW1KM19</accession>
<keyword evidence="6" id="KW-0378">Hydrolase</keyword>
<dbReference type="Pfam" id="PF17917">
    <property type="entry name" value="RT_RNaseH"/>
    <property type="match status" value="1"/>
</dbReference>